<evidence type="ECO:0000256" key="2">
    <source>
        <dbReference type="RuleBase" id="RU003749"/>
    </source>
</evidence>
<dbReference type="PROSITE" id="PS50801">
    <property type="entry name" value="STAS"/>
    <property type="match status" value="1"/>
</dbReference>
<dbReference type="Gene3D" id="3.30.750.24">
    <property type="entry name" value="STAS domain"/>
    <property type="match status" value="1"/>
</dbReference>
<accession>A0A4R6B2S0</accession>
<feature type="domain" description="STAS" evidence="3">
    <location>
        <begin position="21"/>
        <end position="110"/>
    </location>
</feature>
<dbReference type="GO" id="GO:0043856">
    <property type="term" value="F:anti-sigma factor antagonist activity"/>
    <property type="evidence" value="ECO:0007669"/>
    <property type="project" value="InterPro"/>
</dbReference>
<name>A0A4R6B2S0_9RHOB</name>
<gene>
    <name evidence="4" type="ORF">E2L05_05190</name>
</gene>
<organism evidence="4 5">
    <name type="scientific">Meridianimarinicoccus aquatilis</name>
    <dbReference type="NCBI Taxonomy" id="2552766"/>
    <lineage>
        <taxon>Bacteria</taxon>
        <taxon>Pseudomonadati</taxon>
        <taxon>Pseudomonadota</taxon>
        <taxon>Alphaproteobacteria</taxon>
        <taxon>Rhodobacterales</taxon>
        <taxon>Paracoccaceae</taxon>
        <taxon>Meridianimarinicoccus</taxon>
    </lineage>
</organism>
<evidence type="ECO:0000313" key="4">
    <source>
        <dbReference type="EMBL" id="TDL90495.1"/>
    </source>
</evidence>
<evidence type="ECO:0000256" key="1">
    <source>
        <dbReference type="ARBA" id="ARBA00009013"/>
    </source>
</evidence>
<dbReference type="PANTHER" id="PTHR33495">
    <property type="entry name" value="ANTI-SIGMA FACTOR ANTAGONIST TM_1081-RELATED-RELATED"/>
    <property type="match status" value="1"/>
</dbReference>
<evidence type="ECO:0000259" key="3">
    <source>
        <dbReference type="PROSITE" id="PS50801"/>
    </source>
</evidence>
<dbReference type="NCBIfam" id="TIGR00377">
    <property type="entry name" value="ant_ant_sig"/>
    <property type="match status" value="1"/>
</dbReference>
<keyword evidence="5" id="KW-1185">Reference proteome</keyword>
<sequence length="114" mass="12074">MIQSDIHQNGICVVVPGTERLTAATAGDFKSEVSKLVDGGHDRLIIDLSKVTFVDSSGLGALVGVLKKVGNRGEIVVCAPSDSVAQMFRITRMDRVFATYPNVADALKTLQGQG</sequence>
<dbReference type="AlphaFoldDB" id="A0A4R6B2S0"/>
<dbReference type="Proteomes" id="UP000294562">
    <property type="component" value="Unassembled WGS sequence"/>
</dbReference>
<dbReference type="InterPro" id="IPR036513">
    <property type="entry name" value="STAS_dom_sf"/>
</dbReference>
<dbReference type="Pfam" id="PF01740">
    <property type="entry name" value="STAS"/>
    <property type="match status" value="1"/>
</dbReference>
<dbReference type="OrthoDB" id="9796076at2"/>
<dbReference type="CDD" id="cd07043">
    <property type="entry name" value="STAS_anti-anti-sigma_factors"/>
    <property type="match status" value="1"/>
</dbReference>
<proteinExistence type="inferred from homology"/>
<comment type="caution">
    <text evidence="4">The sequence shown here is derived from an EMBL/GenBank/DDBJ whole genome shotgun (WGS) entry which is preliminary data.</text>
</comment>
<comment type="similarity">
    <text evidence="1 2">Belongs to the anti-sigma-factor antagonist family.</text>
</comment>
<dbReference type="InterPro" id="IPR003658">
    <property type="entry name" value="Anti-sigma_ant"/>
</dbReference>
<dbReference type="PANTHER" id="PTHR33495:SF2">
    <property type="entry name" value="ANTI-SIGMA FACTOR ANTAGONIST TM_1081-RELATED"/>
    <property type="match status" value="1"/>
</dbReference>
<dbReference type="SUPFAM" id="SSF52091">
    <property type="entry name" value="SpoIIaa-like"/>
    <property type="match status" value="1"/>
</dbReference>
<evidence type="ECO:0000313" key="5">
    <source>
        <dbReference type="Proteomes" id="UP000294562"/>
    </source>
</evidence>
<protein>
    <recommendedName>
        <fullName evidence="2">Anti-sigma factor antagonist</fullName>
    </recommendedName>
</protein>
<dbReference type="RefSeq" id="WP_133341836.1">
    <property type="nucleotide sequence ID" value="NZ_SMZO01000008.1"/>
</dbReference>
<dbReference type="EMBL" id="SMZO01000008">
    <property type="protein sequence ID" value="TDL90495.1"/>
    <property type="molecule type" value="Genomic_DNA"/>
</dbReference>
<dbReference type="InterPro" id="IPR002645">
    <property type="entry name" value="STAS_dom"/>
</dbReference>
<reference evidence="4 5" key="1">
    <citation type="submission" date="2019-03" db="EMBL/GenBank/DDBJ databases">
        <title>Rhodobacteraceae bacterium SM1902, a new member of the family Rhodobacteraceae isolated from Yantai.</title>
        <authorList>
            <person name="Sun Y."/>
        </authorList>
    </citation>
    <scope>NUCLEOTIDE SEQUENCE [LARGE SCALE GENOMIC DNA]</scope>
    <source>
        <strain evidence="4 5">SM1902</strain>
    </source>
</reference>